<keyword evidence="2 5" id="KW-0812">Transmembrane</keyword>
<feature type="transmembrane region" description="Helical" evidence="5">
    <location>
        <begin position="185"/>
        <end position="203"/>
    </location>
</feature>
<dbReference type="Proteomes" id="UP000671845">
    <property type="component" value="Chromosome"/>
</dbReference>
<keyword evidence="8" id="KW-1185">Reference proteome</keyword>
<feature type="transmembrane region" description="Helical" evidence="5">
    <location>
        <begin position="75"/>
        <end position="93"/>
    </location>
</feature>
<dbReference type="Pfam" id="PF04932">
    <property type="entry name" value="Wzy_C"/>
    <property type="match status" value="1"/>
</dbReference>
<organism evidence="7 8">
    <name type="scientific">Halomonas sulfidivorans</name>
    <dbReference type="NCBI Taxonomy" id="2733488"/>
    <lineage>
        <taxon>Bacteria</taxon>
        <taxon>Pseudomonadati</taxon>
        <taxon>Pseudomonadota</taxon>
        <taxon>Gammaproteobacteria</taxon>
        <taxon>Oceanospirillales</taxon>
        <taxon>Halomonadaceae</taxon>
        <taxon>Halomonas</taxon>
    </lineage>
</organism>
<feature type="transmembrane region" description="Helical" evidence="5">
    <location>
        <begin position="325"/>
        <end position="347"/>
    </location>
</feature>
<dbReference type="PANTHER" id="PTHR37422:SF17">
    <property type="entry name" value="O-ANTIGEN LIGASE"/>
    <property type="match status" value="1"/>
</dbReference>
<dbReference type="InterPro" id="IPR051533">
    <property type="entry name" value="WaaL-like"/>
</dbReference>
<sequence length="384" mass="42172">MLLLGSAWLLVVRPTLELSRQDWLVIAALFSYAIVGMVAAWVDGQGTRGLDKPIRFLLAVPAMLLVMAYPPRLAWMWSGIILGAIGAGSWAGWQKLVAEVARAEGYTYVIQFGNLSMLLGIFCLAGLGWAVVQPRRWPWVLLLLVGALMGILGSLFSGSRGGWIGFPFVLLVLYRGYGRQLSARLKVAALALMVSGAMLVYVVPQTGVQPRIHQAVDNISQYASGENRRTSLGDRFEMWRGSALLVLEKPIIGWGTEGYQEGMQRLADEGVINPYVTRYGHVHNEFLDAFVKRGLIGLAVLLALYLIPLRLFLKHFKTQDMELRSLAVAGALLPVAYIDFGLSQVFMAHNSGVMMYAFWLAALYGTLHAKPLLTSTNEGTVSKG</sequence>
<dbReference type="InterPro" id="IPR007016">
    <property type="entry name" value="O-antigen_ligase-rel_domated"/>
</dbReference>
<evidence type="ECO:0000259" key="6">
    <source>
        <dbReference type="Pfam" id="PF04932"/>
    </source>
</evidence>
<comment type="subcellular location">
    <subcellularLocation>
        <location evidence="1">Membrane</location>
        <topology evidence="1">Multi-pass membrane protein</topology>
    </subcellularLocation>
</comment>
<reference evidence="7 8" key="1">
    <citation type="journal article" date="2021" name="Front. Microbiol.">
        <title>Aerobic Denitrification and Heterotrophic Sulfur Oxidation in the Genus Halomonas Revealed by Six Novel Species Characterizations and Genome-Based Analysis.</title>
        <authorList>
            <person name="Wang L."/>
            <person name="Shao Z."/>
        </authorList>
    </citation>
    <scope>NUCLEOTIDE SEQUENCE [LARGE SCALE GENOMIC DNA]</scope>
    <source>
        <strain evidence="7 8">MCCC 1A13718</strain>
    </source>
</reference>
<proteinExistence type="predicted"/>
<protein>
    <submittedName>
        <fullName evidence="7">O-antigen ligase family protein</fullName>
    </submittedName>
</protein>
<evidence type="ECO:0000256" key="4">
    <source>
        <dbReference type="ARBA" id="ARBA00023136"/>
    </source>
</evidence>
<keyword evidence="7" id="KW-0436">Ligase</keyword>
<evidence type="ECO:0000256" key="2">
    <source>
        <dbReference type="ARBA" id="ARBA00022692"/>
    </source>
</evidence>
<gene>
    <name evidence="7" type="ORF">HNO53_09375</name>
</gene>
<evidence type="ECO:0000256" key="1">
    <source>
        <dbReference type="ARBA" id="ARBA00004141"/>
    </source>
</evidence>
<feature type="domain" description="O-antigen ligase-related" evidence="6">
    <location>
        <begin position="147"/>
        <end position="302"/>
    </location>
</feature>
<feature type="transmembrane region" description="Helical" evidence="5">
    <location>
        <begin position="137"/>
        <end position="156"/>
    </location>
</feature>
<keyword evidence="3 5" id="KW-1133">Transmembrane helix</keyword>
<dbReference type="GO" id="GO:0016874">
    <property type="term" value="F:ligase activity"/>
    <property type="evidence" value="ECO:0007669"/>
    <property type="project" value="UniProtKB-KW"/>
</dbReference>
<evidence type="ECO:0000313" key="8">
    <source>
        <dbReference type="Proteomes" id="UP000671845"/>
    </source>
</evidence>
<keyword evidence="4 5" id="KW-0472">Membrane</keyword>
<name>A0ABX7WMC7_9GAMM</name>
<feature type="transmembrane region" description="Helical" evidence="5">
    <location>
        <begin position="24"/>
        <end position="42"/>
    </location>
</feature>
<evidence type="ECO:0000256" key="5">
    <source>
        <dbReference type="SAM" id="Phobius"/>
    </source>
</evidence>
<feature type="transmembrane region" description="Helical" evidence="5">
    <location>
        <begin position="294"/>
        <end position="313"/>
    </location>
</feature>
<accession>A0ABX7WMC7</accession>
<dbReference type="PANTHER" id="PTHR37422">
    <property type="entry name" value="TEICHURONIC ACID BIOSYNTHESIS PROTEIN TUAE"/>
    <property type="match status" value="1"/>
</dbReference>
<feature type="transmembrane region" description="Helical" evidence="5">
    <location>
        <begin position="105"/>
        <end position="131"/>
    </location>
</feature>
<dbReference type="EMBL" id="CP053383">
    <property type="protein sequence ID" value="QTP61220.1"/>
    <property type="molecule type" value="Genomic_DNA"/>
</dbReference>
<evidence type="ECO:0000256" key="3">
    <source>
        <dbReference type="ARBA" id="ARBA00022989"/>
    </source>
</evidence>
<evidence type="ECO:0000313" key="7">
    <source>
        <dbReference type="EMBL" id="QTP61220.1"/>
    </source>
</evidence>